<dbReference type="PANTHER" id="PTHR10724:SF7">
    <property type="entry name" value="SMALL RIBOSOMAL SUBUNIT PROTEIN BS1C"/>
    <property type="match status" value="1"/>
</dbReference>
<keyword evidence="3" id="KW-0687">Ribonucleoprotein</keyword>
<keyword evidence="2" id="KW-0689">Ribosomal protein</keyword>
<dbReference type="InterPro" id="IPR050437">
    <property type="entry name" value="Ribos_protein_bS1-like"/>
</dbReference>
<sequence length="263" mass="28276">MTEPASHPLEDLRARLAALRGEVRSAVVTGFDGDDVIVRFDDGPDDASGRVPSHELSWHRTGHPSELHAVGQRITGEVTGADGQGRVLLSAKACEDEPLRRFLLGMEPGSVVTGTVSSVHPFGVFVRIDGEPPHPVYPGTGFLRVPELSWSRFEHPADVVAPGQRITAKVLVADTRRGQVALSLKALQEDPWDRLEGCAGAVVSGPVTEVLPFGAFVRVGEGAEGFVHVDDLGGRTVSGGQDMRVRIVEIDRPRRRIRLAPAD</sequence>
<feature type="domain" description="S1 motif" evidence="4">
    <location>
        <begin position="109"/>
        <end position="185"/>
    </location>
</feature>
<protein>
    <submittedName>
        <fullName evidence="5">S1 RNA-binding domain-containing protein</fullName>
    </submittedName>
</protein>
<evidence type="ECO:0000256" key="2">
    <source>
        <dbReference type="ARBA" id="ARBA00022980"/>
    </source>
</evidence>
<evidence type="ECO:0000313" key="6">
    <source>
        <dbReference type="Proteomes" id="UP001604267"/>
    </source>
</evidence>
<dbReference type="RefSeq" id="WP_392824173.1">
    <property type="nucleotide sequence ID" value="NZ_JBICYV010000024.1"/>
</dbReference>
<dbReference type="CDD" id="cd00164">
    <property type="entry name" value="S1_like"/>
    <property type="match status" value="2"/>
</dbReference>
<evidence type="ECO:0000256" key="1">
    <source>
        <dbReference type="ARBA" id="ARBA00006767"/>
    </source>
</evidence>
<keyword evidence="6" id="KW-1185">Reference proteome</keyword>
<dbReference type="Gene3D" id="2.40.50.140">
    <property type="entry name" value="Nucleic acid-binding proteins"/>
    <property type="match status" value="3"/>
</dbReference>
<comment type="caution">
    <text evidence="5">The sequence shown here is derived from an EMBL/GenBank/DDBJ whole genome shotgun (WGS) entry which is preliminary data.</text>
</comment>
<accession>A0ABW7BJK4</accession>
<dbReference type="InterPro" id="IPR012340">
    <property type="entry name" value="NA-bd_OB-fold"/>
</dbReference>
<proteinExistence type="inferred from homology"/>
<dbReference type="EMBL" id="JBICYV010000024">
    <property type="protein sequence ID" value="MFG3015949.1"/>
    <property type="molecule type" value="Genomic_DNA"/>
</dbReference>
<evidence type="ECO:0000259" key="4">
    <source>
        <dbReference type="PROSITE" id="PS50126"/>
    </source>
</evidence>
<organism evidence="5 6">
    <name type="scientific">Streptomyces cinerochromogenes</name>
    <dbReference type="NCBI Taxonomy" id="66422"/>
    <lineage>
        <taxon>Bacteria</taxon>
        <taxon>Bacillati</taxon>
        <taxon>Actinomycetota</taxon>
        <taxon>Actinomycetes</taxon>
        <taxon>Kitasatosporales</taxon>
        <taxon>Streptomycetaceae</taxon>
        <taxon>Streptomyces</taxon>
    </lineage>
</organism>
<comment type="similarity">
    <text evidence="1">Belongs to the bacterial ribosomal protein bS1 family.</text>
</comment>
<name>A0ABW7BJK4_9ACTN</name>
<dbReference type="SUPFAM" id="SSF50249">
    <property type="entry name" value="Nucleic acid-binding proteins"/>
    <property type="match status" value="3"/>
</dbReference>
<dbReference type="InterPro" id="IPR003029">
    <property type="entry name" value="S1_domain"/>
</dbReference>
<reference evidence="5 6" key="1">
    <citation type="submission" date="2024-10" db="EMBL/GenBank/DDBJ databases">
        <title>The Natural Products Discovery Center: Release of the First 8490 Sequenced Strains for Exploring Actinobacteria Biosynthetic Diversity.</title>
        <authorList>
            <person name="Kalkreuter E."/>
            <person name="Kautsar S.A."/>
            <person name="Yang D."/>
            <person name="Bader C.D."/>
            <person name="Teijaro C.N."/>
            <person name="Fluegel L."/>
            <person name="Davis C.M."/>
            <person name="Simpson J.R."/>
            <person name="Lauterbach L."/>
            <person name="Steele A.D."/>
            <person name="Gui C."/>
            <person name="Meng S."/>
            <person name="Li G."/>
            <person name="Viehrig K."/>
            <person name="Ye F."/>
            <person name="Su P."/>
            <person name="Kiefer A.F."/>
            <person name="Nichols A."/>
            <person name="Cepeda A.J."/>
            <person name="Yan W."/>
            <person name="Fan B."/>
            <person name="Jiang Y."/>
            <person name="Adhikari A."/>
            <person name="Zheng C.-J."/>
            <person name="Schuster L."/>
            <person name="Cowan T.M."/>
            <person name="Smanski M.J."/>
            <person name="Chevrette M.G."/>
            <person name="De Carvalho L.P.S."/>
            <person name="Shen B."/>
        </authorList>
    </citation>
    <scope>NUCLEOTIDE SEQUENCE [LARGE SCALE GENOMIC DNA]</scope>
    <source>
        <strain evidence="5 6">NPDC048320</strain>
    </source>
</reference>
<evidence type="ECO:0000256" key="3">
    <source>
        <dbReference type="ARBA" id="ARBA00023274"/>
    </source>
</evidence>
<dbReference type="Pfam" id="PF00575">
    <property type="entry name" value="S1"/>
    <property type="match status" value="3"/>
</dbReference>
<dbReference type="PANTHER" id="PTHR10724">
    <property type="entry name" value="30S RIBOSOMAL PROTEIN S1"/>
    <property type="match status" value="1"/>
</dbReference>
<feature type="domain" description="S1 motif" evidence="4">
    <location>
        <begin position="21"/>
        <end position="92"/>
    </location>
</feature>
<feature type="domain" description="S1 motif" evidence="4">
    <location>
        <begin position="200"/>
        <end position="262"/>
    </location>
</feature>
<gene>
    <name evidence="5" type="ORF">ACGFZB_36985</name>
</gene>
<dbReference type="SMART" id="SM00316">
    <property type="entry name" value="S1"/>
    <property type="match status" value="3"/>
</dbReference>
<dbReference type="Proteomes" id="UP001604267">
    <property type="component" value="Unassembled WGS sequence"/>
</dbReference>
<evidence type="ECO:0000313" key="5">
    <source>
        <dbReference type="EMBL" id="MFG3015949.1"/>
    </source>
</evidence>
<dbReference type="PROSITE" id="PS50126">
    <property type="entry name" value="S1"/>
    <property type="match status" value="3"/>
</dbReference>